<sequence>MTRFFVKLHLNQIATISAGYPFRGKIPEYPEGNLAVVQMKDSSSEFGVDWMSCVRSEATGKKAPDWLQTGDILVAARGNQNYAVLVDTRHAPLPAVAAPHFYVVRPQSDALIPEFLAWQLNQQPCQRYFELHAEGTLTKSIRRQVLEEALIGLPSLTEQQTILAMARTLQEERQLMQRLQHNGEQMMHAIATRLLEPSDTDAS</sequence>
<dbReference type="GO" id="GO:0003677">
    <property type="term" value="F:DNA binding"/>
    <property type="evidence" value="ECO:0007669"/>
    <property type="project" value="UniProtKB-KW"/>
</dbReference>
<dbReference type="GO" id="GO:0009307">
    <property type="term" value="P:DNA restriction-modification system"/>
    <property type="evidence" value="ECO:0007669"/>
    <property type="project" value="UniProtKB-KW"/>
</dbReference>
<dbReference type="InterPro" id="IPR044946">
    <property type="entry name" value="Restrct_endonuc_typeI_TRD_sf"/>
</dbReference>
<comment type="similarity">
    <text evidence="1">Belongs to the type-I restriction system S methylase family.</text>
</comment>
<gene>
    <name evidence="5" type="ORF">CJP16_00225</name>
</gene>
<keyword evidence="5" id="KW-0255">Endonuclease</keyword>
<dbReference type="InterPro" id="IPR052021">
    <property type="entry name" value="Type-I_RS_S_subunit"/>
</dbReference>
<evidence type="ECO:0000256" key="2">
    <source>
        <dbReference type="ARBA" id="ARBA00022747"/>
    </source>
</evidence>
<feature type="domain" description="Type I restriction modification DNA specificity" evidence="4">
    <location>
        <begin position="9"/>
        <end position="171"/>
    </location>
</feature>
<evidence type="ECO:0000259" key="4">
    <source>
        <dbReference type="Pfam" id="PF01420"/>
    </source>
</evidence>
<comment type="caution">
    <text evidence="5">The sequence shown here is derived from an EMBL/GenBank/DDBJ whole genome shotgun (WGS) entry which is preliminary data.</text>
</comment>
<accession>A0A2N3J9T9</accession>
<evidence type="ECO:0000256" key="1">
    <source>
        <dbReference type="ARBA" id="ARBA00010923"/>
    </source>
</evidence>
<keyword evidence="5" id="KW-0378">Hydrolase</keyword>
<dbReference type="Proteomes" id="UP000233467">
    <property type="component" value="Unassembled WGS sequence"/>
</dbReference>
<dbReference type="GO" id="GO:0004519">
    <property type="term" value="F:endonuclease activity"/>
    <property type="evidence" value="ECO:0007669"/>
    <property type="project" value="UniProtKB-KW"/>
</dbReference>
<reference evidence="5 6" key="1">
    <citation type="journal article" date="2017" name="Front. Microbiol.">
        <title>Strong Genomic and Phenotypic Heterogeneity in the Aeromonas sobria Species Complex.</title>
        <authorList>
            <person name="Gauthier J."/>
            <person name="Vincent A.T."/>
            <person name="Charette S.J."/>
            <person name="Derome N."/>
        </authorList>
    </citation>
    <scope>NUCLEOTIDE SEQUENCE [LARGE SCALE GENOMIC DNA]</scope>
    <source>
        <strain evidence="5 6">TM18</strain>
    </source>
</reference>
<proteinExistence type="inferred from homology"/>
<dbReference type="PANTHER" id="PTHR30408">
    <property type="entry name" value="TYPE-1 RESTRICTION ENZYME ECOKI SPECIFICITY PROTEIN"/>
    <property type="match status" value="1"/>
</dbReference>
<name>A0A2N3J9T9_AERSO</name>
<dbReference type="InterPro" id="IPR000055">
    <property type="entry name" value="Restrct_endonuc_typeI_TRD"/>
</dbReference>
<dbReference type="Pfam" id="PF01420">
    <property type="entry name" value="Methylase_S"/>
    <property type="match status" value="1"/>
</dbReference>
<dbReference type="PANTHER" id="PTHR30408:SF12">
    <property type="entry name" value="TYPE I RESTRICTION ENZYME MJAVIII SPECIFICITY SUBUNIT"/>
    <property type="match status" value="1"/>
</dbReference>
<evidence type="ECO:0000256" key="3">
    <source>
        <dbReference type="ARBA" id="ARBA00023125"/>
    </source>
</evidence>
<dbReference type="Gene3D" id="3.90.220.20">
    <property type="entry name" value="DNA methylase specificity domains"/>
    <property type="match status" value="1"/>
</dbReference>
<dbReference type="SUPFAM" id="SSF116734">
    <property type="entry name" value="DNA methylase specificity domain"/>
    <property type="match status" value="1"/>
</dbReference>
<keyword evidence="3" id="KW-0238">DNA-binding</keyword>
<keyword evidence="6" id="KW-1185">Reference proteome</keyword>
<evidence type="ECO:0000313" key="5">
    <source>
        <dbReference type="EMBL" id="PKQ83326.1"/>
    </source>
</evidence>
<organism evidence="5 6">
    <name type="scientific">Aeromonas sobria</name>
    <dbReference type="NCBI Taxonomy" id="646"/>
    <lineage>
        <taxon>Bacteria</taxon>
        <taxon>Pseudomonadati</taxon>
        <taxon>Pseudomonadota</taxon>
        <taxon>Gammaproteobacteria</taxon>
        <taxon>Aeromonadales</taxon>
        <taxon>Aeromonadaceae</taxon>
        <taxon>Aeromonas</taxon>
    </lineage>
</organism>
<dbReference type="EMBL" id="NQMM01000001">
    <property type="protein sequence ID" value="PKQ83326.1"/>
    <property type="molecule type" value="Genomic_DNA"/>
</dbReference>
<dbReference type="CDD" id="cd16961">
    <property type="entry name" value="RMtype1_S_TRD-CR_like"/>
    <property type="match status" value="1"/>
</dbReference>
<dbReference type="AlphaFoldDB" id="A0A2N3J9T9"/>
<protein>
    <submittedName>
        <fullName evidence="5">Restriction endonuclease subunit S</fullName>
    </submittedName>
</protein>
<keyword evidence="5" id="KW-0540">Nuclease</keyword>
<evidence type="ECO:0000313" key="6">
    <source>
        <dbReference type="Proteomes" id="UP000233467"/>
    </source>
</evidence>
<keyword evidence="2" id="KW-0680">Restriction system</keyword>